<dbReference type="EMBL" id="CP088295">
    <property type="protein sequence ID" value="UUY02560.1"/>
    <property type="molecule type" value="Genomic_DNA"/>
</dbReference>
<gene>
    <name evidence="2" type="ORF">LRS13_17950</name>
</gene>
<dbReference type="SMART" id="SM00849">
    <property type="entry name" value="Lactamase_B"/>
    <property type="match status" value="1"/>
</dbReference>
<dbReference type="InterPro" id="IPR050662">
    <property type="entry name" value="Sec-metab_biosynth-thioest"/>
</dbReference>
<protein>
    <submittedName>
        <fullName evidence="2">MBL fold metallo-hydrolase</fullName>
    </submittedName>
</protein>
<dbReference type="RefSeq" id="WP_353863087.1">
    <property type="nucleotide sequence ID" value="NZ_CP088295.1"/>
</dbReference>
<accession>A0ABY5PDH5</accession>
<sequence>MSDPADADALLARAAEAGIHRLALPTPFAVGRINTYLIEDDPLTLVDAGPNSGKALDDLERQLAVHGRRVEDLELLVITHQHMDHLGLTDILQRRSGAEVAALEGLVPWAADYAAAMEAEDQYADHLMARHGIPEDLRYALRAVSYVFRGWGGNATITRPLTPGTTLDLRDRSLEISLRPGHSPSDTIFHDRERKILLSADHLIERISSIALLTPPLGDPHPASRPKPLIQYMESLAQTRDMTDVDLVLTGHGDPISDPVAIIDERFRMYDKRAGKIHRLLEKAGVPQTAYDLAQSMWGNVAVTQAFLTLSEVLGHIDLLLRDARVVEEDDGEVVRYRAV</sequence>
<dbReference type="InterPro" id="IPR036866">
    <property type="entry name" value="RibonucZ/Hydroxyglut_hydro"/>
</dbReference>
<dbReference type="PANTHER" id="PTHR23131">
    <property type="entry name" value="ENDORIBONUCLEASE LACTB2"/>
    <property type="match status" value="1"/>
</dbReference>
<evidence type="ECO:0000259" key="1">
    <source>
        <dbReference type="SMART" id="SM00849"/>
    </source>
</evidence>
<keyword evidence="3" id="KW-1185">Reference proteome</keyword>
<dbReference type="InterPro" id="IPR001279">
    <property type="entry name" value="Metallo-B-lactamas"/>
</dbReference>
<reference evidence="3" key="1">
    <citation type="submission" date="2021-11" db="EMBL/GenBank/DDBJ databases">
        <title>Cultivation dependent microbiological survey of springs from the worlds oldest radium mine currently devoted to the extraction of radon-saturated water.</title>
        <authorList>
            <person name="Kapinusova G."/>
            <person name="Smrhova T."/>
            <person name="Strejcek M."/>
            <person name="Suman J."/>
            <person name="Jani K."/>
            <person name="Pajer P."/>
            <person name="Uhlik O."/>
        </authorList>
    </citation>
    <scope>NUCLEOTIDE SEQUENCE [LARGE SCALE GENOMIC DNA]</scope>
    <source>
        <strain evidence="3">J379</strain>
    </source>
</reference>
<dbReference type="Proteomes" id="UP001058860">
    <property type="component" value="Chromosome"/>
</dbReference>
<evidence type="ECO:0000313" key="3">
    <source>
        <dbReference type="Proteomes" id="UP001058860"/>
    </source>
</evidence>
<feature type="domain" description="Metallo-beta-lactamase" evidence="1">
    <location>
        <begin position="32"/>
        <end position="252"/>
    </location>
</feature>
<dbReference type="Pfam" id="PF00753">
    <property type="entry name" value="Lactamase_B"/>
    <property type="match status" value="1"/>
</dbReference>
<dbReference type="PANTHER" id="PTHR23131:SF4">
    <property type="entry name" value="METALLO-BETA-LACTAMASE SUPERFAMILY POTEIN"/>
    <property type="match status" value="1"/>
</dbReference>
<name>A0ABY5PDH5_9ACTN</name>
<proteinExistence type="predicted"/>
<dbReference type="SUPFAM" id="SSF56281">
    <property type="entry name" value="Metallo-hydrolase/oxidoreductase"/>
    <property type="match status" value="1"/>
</dbReference>
<organism evidence="2 3">
    <name type="scientific">Svornostia abyssi</name>
    <dbReference type="NCBI Taxonomy" id="2898438"/>
    <lineage>
        <taxon>Bacteria</taxon>
        <taxon>Bacillati</taxon>
        <taxon>Actinomycetota</taxon>
        <taxon>Thermoleophilia</taxon>
        <taxon>Solirubrobacterales</taxon>
        <taxon>Baekduiaceae</taxon>
        <taxon>Svornostia</taxon>
    </lineage>
</organism>
<dbReference type="Gene3D" id="3.60.15.10">
    <property type="entry name" value="Ribonuclease Z/Hydroxyacylglutathione hydrolase-like"/>
    <property type="match status" value="1"/>
</dbReference>
<evidence type="ECO:0000313" key="2">
    <source>
        <dbReference type="EMBL" id="UUY02560.1"/>
    </source>
</evidence>